<dbReference type="NCBIfam" id="TIGR01087">
    <property type="entry name" value="murD"/>
    <property type="match status" value="1"/>
</dbReference>
<evidence type="ECO:0000259" key="10">
    <source>
        <dbReference type="Pfam" id="PF08245"/>
    </source>
</evidence>
<dbReference type="Proteomes" id="UP000230903">
    <property type="component" value="Unassembled WGS sequence"/>
</dbReference>
<feature type="domain" description="Mur ligase central" evidence="10">
    <location>
        <begin position="116"/>
        <end position="237"/>
    </location>
</feature>
<dbReference type="HAMAP" id="MF_00639">
    <property type="entry name" value="MurD"/>
    <property type="match status" value="1"/>
</dbReference>
<dbReference type="GO" id="GO:0005524">
    <property type="term" value="F:ATP binding"/>
    <property type="evidence" value="ECO:0007669"/>
    <property type="project" value="UniProtKB-UniRule"/>
</dbReference>
<comment type="function">
    <text evidence="7 8">Cell wall formation. Catalyzes the addition of glutamate to the nucleotide precursor UDP-N-acetylmuramoyl-L-alanine (UMA).</text>
</comment>
<evidence type="ECO:0000313" key="11">
    <source>
        <dbReference type="EMBL" id="PIR88253.1"/>
    </source>
</evidence>
<keyword evidence="6 7" id="KW-0067">ATP-binding</keyword>
<dbReference type="SUPFAM" id="SSF53623">
    <property type="entry name" value="MurD-like peptide ligases, catalytic domain"/>
    <property type="match status" value="1"/>
</dbReference>
<dbReference type="GO" id="GO:0071555">
    <property type="term" value="P:cell wall organization"/>
    <property type="evidence" value="ECO:0007669"/>
    <property type="project" value="UniProtKB-KW"/>
</dbReference>
<dbReference type="GO" id="GO:0051301">
    <property type="term" value="P:cell division"/>
    <property type="evidence" value="ECO:0007669"/>
    <property type="project" value="UniProtKB-KW"/>
</dbReference>
<feature type="domain" description="Mur ligase C-terminal" evidence="9">
    <location>
        <begin position="294"/>
        <end position="400"/>
    </location>
</feature>
<dbReference type="Pfam" id="PF08245">
    <property type="entry name" value="Mur_ligase_M"/>
    <property type="match status" value="1"/>
</dbReference>
<dbReference type="Gene3D" id="3.90.190.20">
    <property type="entry name" value="Mur ligase, C-terminal domain"/>
    <property type="match status" value="1"/>
</dbReference>
<dbReference type="PANTHER" id="PTHR43692:SF1">
    <property type="entry name" value="UDP-N-ACETYLMURAMOYLALANINE--D-GLUTAMATE LIGASE"/>
    <property type="match status" value="1"/>
</dbReference>
<comment type="pathway">
    <text evidence="2 7 8">Cell wall biogenesis; peptidoglycan biosynthesis.</text>
</comment>
<keyword evidence="7 8" id="KW-0573">Peptidoglycan synthesis</keyword>
<evidence type="ECO:0000256" key="4">
    <source>
        <dbReference type="ARBA" id="ARBA00022598"/>
    </source>
</evidence>
<evidence type="ECO:0000259" key="9">
    <source>
        <dbReference type="Pfam" id="PF02875"/>
    </source>
</evidence>
<dbReference type="Pfam" id="PF21799">
    <property type="entry name" value="MurD-like_N"/>
    <property type="match status" value="1"/>
</dbReference>
<comment type="subcellular location">
    <subcellularLocation>
        <location evidence="1 7 8">Cytoplasm</location>
    </subcellularLocation>
</comment>
<accession>A0A2H0UPD2</accession>
<dbReference type="GO" id="GO:0008764">
    <property type="term" value="F:UDP-N-acetylmuramoylalanine-D-glutamate ligase activity"/>
    <property type="evidence" value="ECO:0007669"/>
    <property type="project" value="UniProtKB-UniRule"/>
</dbReference>
<organism evidence="11 12">
    <name type="scientific">Candidatus Harrisonbacteria bacterium CG10_big_fil_rev_8_21_14_0_10_45_28</name>
    <dbReference type="NCBI Taxonomy" id="1974586"/>
    <lineage>
        <taxon>Bacteria</taxon>
        <taxon>Candidatus Harrisoniibacteriota</taxon>
    </lineage>
</organism>
<dbReference type="Gene3D" id="3.40.50.720">
    <property type="entry name" value="NAD(P)-binding Rossmann-like Domain"/>
    <property type="match status" value="1"/>
</dbReference>
<dbReference type="GO" id="GO:0009252">
    <property type="term" value="P:peptidoglycan biosynthetic process"/>
    <property type="evidence" value="ECO:0007669"/>
    <property type="project" value="UniProtKB-UniRule"/>
</dbReference>
<keyword evidence="3 7" id="KW-0963">Cytoplasm</keyword>
<reference evidence="12" key="1">
    <citation type="submission" date="2017-09" db="EMBL/GenBank/DDBJ databases">
        <title>Depth-based differentiation of microbial function through sediment-hosted aquifers and enrichment of novel symbionts in the deep terrestrial subsurface.</title>
        <authorList>
            <person name="Probst A.J."/>
            <person name="Ladd B."/>
            <person name="Jarett J.K."/>
            <person name="Geller-Mcgrath D.E."/>
            <person name="Sieber C.M.K."/>
            <person name="Emerson J.B."/>
            <person name="Anantharaman K."/>
            <person name="Thomas B.C."/>
            <person name="Malmstrom R."/>
            <person name="Stieglmeier M."/>
            <person name="Klingl A."/>
            <person name="Woyke T."/>
            <person name="Ryan C.M."/>
            <person name="Banfield J.F."/>
        </authorList>
    </citation>
    <scope>NUCLEOTIDE SEQUENCE [LARGE SCALE GENOMIC DNA]</scope>
</reference>
<dbReference type="InterPro" id="IPR004101">
    <property type="entry name" value="Mur_ligase_C"/>
</dbReference>
<dbReference type="InterPro" id="IPR013221">
    <property type="entry name" value="Mur_ligase_cen"/>
</dbReference>
<dbReference type="GO" id="GO:0008360">
    <property type="term" value="P:regulation of cell shape"/>
    <property type="evidence" value="ECO:0007669"/>
    <property type="project" value="UniProtKB-KW"/>
</dbReference>
<comment type="catalytic activity">
    <reaction evidence="7 8">
        <text>UDP-N-acetyl-alpha-D-muramoyl-L-alanine + D-glutamate + ATP = UDP-N-acetyl-alpha-D-muramoyl-L-alanyl-D-glutamate + ADP + phosphate + H(+)</text>
        <dbReference type="Rhea" id="RHEA:16429"/>
        <dbReference type="ChEBI" id="CHEBI:15378"/>
        <dbReference type="ChEBI" id="CHEBI:29986"/>
        <dbReference type="ChEBI" id="CHEBI:30616"/>
        <dbReference type="ChEBI" id="CHEBI:43474"/>
        <dbReference type="ChEBI" id="CHEBI:83898"/>
        <dbReference type="ChEBI" id="CHEBI:83900"/>
        <dbReference type="ChEBI" id="CHEBI:456216"/>
        <dbReference type="EC" id="6.3.2.9"/>
    </reaction>
</comment>
<evidence type="ECO:0000256" key="3">
    <source>
        <dbReference type="ARBA" id="ARBA00022490"/>
    </source>
</evidence>
<keyword evidence="5 7" id="KW-0547">Nucleotide-binding</keyword>
<sequence length="447" mass="49107">MQKIAILGFGKEGKAIFHYFSRKGVLKDNQIYILTKDKDTDALGLDAANENVFAKYGPDYLEDLAGYDQICRSPGFSINSPEIKSALKAHKDVTSATKLFFKEISHLNKKPITVGVTGTKGKGTVSTLLFDILKKAEKKVALVGNIGKPALEILPEINSLDYIILELSSFQLHDLTVSPNLAVVLDISPDHLDAHKNLREYTGAKTNIASHQTPTDAVVYLATSKTAKSVARKSLGQKIPVDPDAFKMFSQSQVHIPGSHTFLNTVMAATAASYLQISEQSIRKAVGEFTGLPHRLEKVQNPKHQEIVFYNDSYATNPESTAAAVKSFEESLILIAGGKDKGLKYKSLAKALKHSSTERVILFGENRKKIEHAIKSKWKGDMEFAKDLSGALYLAVNYAKQLNLSHRHIGLATNKVVILFSPASASFDMFANATERGEKFKDLVKNL</sequence>
<protein>
    <recommendedName>
        <fullName evidence="7 8">UDP-N-acetylmuramoylalanine--D-glutamate ligase</fullName>
        <ecNumber evidence="7 8">6.3.2.9</ecNumber>
    </recommendedName>
    <alternativeName>
        <fullName evidence="7">D-glutamic acid-adding enzyme</fullName>
    </alternativeName>
    <alternativeName>
        <fullName evidence="7">UDP-N-acetylmuramoyl-L-alanyl-D-glutamate synthetase</fullName>
    </alternativeName>
</protein>
<dbReference type="InterPro" id="IPR005762">
    <property type="entry name" value="MurD"/>
</dbReference>
<name>A0A2H0UPD2_9BACT</name>
<keyword evidence="7 8" id="KW-0132">Cell division</keyword>
<dbReference type="EMBL" id="PFBC01000004">
    <property type="protein sequence ID" value="PIR88253.1"/>
    <property type="molecule type" value="Genomic_DNA"/>
</dbReference>
<proteinExistence type="inferred from homology"/>
<evidence type="ECO:0000313" key="12">
    <source>
        <dbReference type="Proteomes" id="UP000230903"/>
    </source>
</evidence>
<dbReference type="InterPro" id="IPR036565">
    <property type="entry name" value="Mur-like_cat_sf"/>
</dbReference>
<evidence type="ECO:0000256" key="5">
    <source>
        <dbReference type="ARBA" id="ARBA00022741"/>
    </source>
</evidence>
<evidence type="ECO:0000256" key="7">
    <source>
        <dbReference type="HAMAP-Rule" id="MF_00639"/>
    </source>
</evidence>
<dbReference type="InterPro" id="IPR036615">
    <property type="entry name" value="Mur_ligase_C_dom_sf"/>
</dbReference>
<comment type="similarity">
    <text evidence="7">Belongs to the MurCDEF family.</text>
</comment>
<dbReference type="SUPFAM" id="SSF51984">
    <property type="entry name" value="MurCD N-terminal domain"/>
    <property type="match status" value="1"/>
</dbReference>
<dbReference type="SUPFAM" id="SSF53244">
    <property type="entry name" value="MurD-like peptide ligases, peptide-binding domain"/>
    <property type="match status" value="1"/>
</dbReference>
<evidence type="ECO:0000256" key="8">
    <source>
        <dbReference type="RuleBase" id="RU003664"/>
    </source>
</evidence>
<dbReference type="AlphaFoldDB" id="A0A2H0UPD2"/>
<keyword evidence="7 8" id="KW-0133">Cell shape</keyword>
<dbReference type="Pfam" id="PF02875">
    <property type="entry name" value="Mur_ligase_C"/>
    <property type="match status" value="1"/>
</dbReference>
<keyword evidence="7 8" id="KW-0961">Cell wall biogenesis/degradation</keyword>
<evidence type="ECO:0000256" key="2">
    <source>
        <dbReference type="ARBA" id="ARBA00004752"/>
    </source>
</evidence>
<dbReference type="EC" id="6.3.2.9" evidence="7 8"/>
<dbReference type="GO" id="GO:0005737">
    <property type="term" value="C:cytoplasm"/>
    <property type="evidence" value="ECO:0007669"/>
    <property type="project" value="UniProtKB-SubCell"/>
</dbReference>
<feature type="binding site" evidence="7">
    <location>
        <begin position="118"/>
        <end position="124"/>
    </location>
    <ligand>
        <name>ATP</name>
        <dbReference type="ChEBI" id="CHEBI:30616"/>
    </ligand>
</feature>
<keyword evidence="7 8" id="KW-0131">Cell cycle</keyword>
<evidence type="ECO:0000256" key="1">
    <source>
        <dbReference type="ARBA" id="ARBA00004496"/>
    </source>
</evidence>
<evidence type="ECO:0000256" key="6">
    <source>
        <dbReference type="ARBA" id="ARBA00022840"/>
    </source>
</evidence>
<dbReference type="UniPathway" id="UPA00219"/>
<dbReference type="PANTHER" id="PTHR43692">
    <property type="entry name" value="UDP-N-ACETYLMURAMOYLALANINE--D-GLUTAMATE LIGASE"/>
    <property type="match status" value="1"/>
</dbReference>
<gene>
    <name evidence="7 11" type="primary">murD</name>
    <name evidence="11" type="ORF">COU10_00175</name>
</gene>
<dbReference type="Gene3D" id="3.40.1190.10">
    <property type="entry name" value="Mur-like, catalytic domain"/>
    <property type="match status" value="1"/>
</dbReference>
<keyword evidence="4 7" id="KW-0436">Ligase</keyword>
<comment type="caution">
    <text evidence="11">The sequence shown here is derived from an EMBL/GenBank/DDBJ whole genome shotgun (WGS) entry which is preliminary data.</text>
</comment>